<accession>A0A3M7R8G0</accession>
<dbReference type="Proteomes" id="UP000276133">
    <property type="component" value="Unassembled WGS sequence"/>
</dbReference>
<gene>
    <name evidence="1" type="ORF">BpHYR1_033419</name>
</gene>
<name>A0A3M7R8G0_BRAPC</name>
<evidence type="ECO:0000313" key="2">
    <source>
        <dbReference type="Proteomes" id="UP000276133"/>
    </source>
</evidence>
<evidence type="ECO:0000313" key="1">
    <source>
        <dbReference type="EMBL" id="RNA19826.1"/>
    </source>
</evidence>
<organism evidence="1 2">
    <name type="scientific">Brachionus plicatilis</name>
    <name type="common">Marine rotifer</name>
    <name type="synonym">Brachionus muelleri</name>
    <dbReference type="NCBI Taxonomy" id="10195"/>
    <lineage>
        <taxon>Eukaryota</taxon>
        <taxon>Metazoa</taxon>
        <taxon>Spiralia</taxon>
        <taxon>Gnathifera</taxon>
        <taxon>Rotifera</taxon>
        <taxon>Eurotatoria</taxon>
        <taxon>Monogononta</taxon>
        <taxon>Pseudotrocha</taxon>
        <taxon>Ploima</taxon>
        <taxon>Brachionidae</taxon>
        <taxon>Brachionus</taxon>
    </lineage>
</organism>
<protein>
    <submittedName>
        <fullName evidence="1">Uncharacterized protein</fullName>
    </submittedName>
</protein>
<keyword evidence="2" id="KW-1185">Reference proteome</keyword>
<dbReference type="AlphaFoldDB" id="A0A3M7R8G0"/>
<dbReference type="EMBL" id="REGN01003972">
    <property type="protein sequence ID" value="RNA19826.1"/>
    <property type="molecule type" value="Genomic_DNA"/>
</dbReference>
<sequence>MSKQAFNHQVHKAIQNEKLKTRSMKKTCCLNIKINIKIIADLSFPTQTSKCNFIYSRLTAEQGYKY</sequence>
<comment type="caution">
    <text evidence="1">The sequence shown here is derived from an EMBL/GenBank/DDBJ whole genome shotgun (WGS) entry which is preliminary data.</text>
</comment>
<proteinExistence type="predicted"/>
<reference evidence="1 2" key="1">
    <citation type="journal article" date="2018" name="Sci. Rep.">
        <title>Genomic signatures of local adaptation to the degree of environmental predictability in rotifers.</title>
        <authorList>
            <person name="Franch-Gras L."/>
            <person name="Hahn C."/>
            <person name="Garcia-Roger E.M."/>
            <person name="Carmona M.J."/>
            <person name="Serra M."/>
            <person name="Gomez A."/>
        </authorList>
    </citation>
    <scope>NUCLEOTIDE SEQUENCE [LARGE SCALE GENOMIC DNA]</scope>
    <source>
        <strain evidence="1">HYR1</strain>
    </source>
</reference>